<gene>
    <name evidence="13" type="primary">lolB</name>
    <name evidence="14" type="ORF">BN874_540028</name>
</gene>
<evidence type="ECO:0000256" key="10">
    <source>
        <dbReference type="ARBA" id="ARBA00023186"/>
    </source>
</evidence>
<dbReference type="RefSeq" id="WP_034435336.1">
    <property type="nucleotide sequence ID" value="NZ_CBTK010000270.1"/>
</dbReference>
<evidence type="ECO:0000256" key="5">
    <source>
        <dbReference type="ARBA" id="ARBA00022448"/>
    </source>
</evidence>
<evidence type="ECO:0000256" key="6">
    <source>
        <dbReference type="ARBA" id="ARBA00022729"/>
    </source>
</evidence>
<comment type="function">
    <text evidence="13">Plays a critical role in the incorporation of lipoproteins in the outer membrane after they are released by the LolA protein.</text>
</comment>
<evidence type="ECO:0000256" key="12">
    <source>
        <dbReference type="ARBA" id="ARBA00023288"/>
    </source>
</evidence>
<evidence type="ECO:0000256" key="7">
    <source>
        <dbReference type="ARBA" id="ARBA00022927"/>
    </source>
</evidence>
<keyword evidence="9" id="KW-0564">Palmitate</keyword>
<evidence type="ECO:0000256" key="9">
    <source>
        <dbReference type="ARBA" id="ARBA00023139"/>
    </source>
</evidence>
<dbReference type="AlphaFoldDB" id="A0A7U7J5C9"/>
<dbReference type="NCBIfam" id="TIGR00548">
    <property type="entry name" value="lolB"/>
    <property type="match status" value="1"/>
</dbReference>
<keyword evidence="10 13" id="KW-0143">Chaperone</keyword>
<dbReference type="HAMAP" id="MF_00233">
    <property type="entry name" value="LolB"/>
    <property type="match status" value="1"/>
</dbReference>
<sequence>MSGCATPPVSSPAAQSAWAARQPMLAKLSHWRAVGRIGVINEQDGWHANFQWDQQGPTYRIDLIGPLGQGRVVVQGDAERVSIQTQDGQNWTAADADTLLEQSLGVRLPVKGLRYWVRGLPEPGATPVLEIDAEGRLIRLEQNGWIIDYPAYTPTTALDLPARIVARRSDLSVKLVIEQWNL</sequence>
<evidence type="ECO:0000256" key="3">
    <source>
        <dbReference type="ARBA" id="ARBA00011245"/>
    </source>
</evidence>
<dbReference type="InterPro" id="IPR029046">
    <property type="entry name" value="LolA/LolB/LppX"/>
</dbReference>
<keyword evidence="5 13" id="KW-0813">Transport</keyword>
<dbReference type="CDD" id="cd16326">
    <property type="entry name" value="LolB"/>
    <property type="match status" value="1"/>
</dbReference>
<keyword evidence="15" id="KW-1185">Reference proteome</keyword>
<keyword evidence="12 14" id="KW-0449">Lipoprotein</keyword>
<dbReference type="Proteomes" id="UP000019184">
    <property type="component" value="Unassembled WGS sequence"/>
</dbReference>
<evidence type="ECO:0000256" key="1">
    <source>
        <dbReference type="ARBA" id="ARBA00004459"/>
    </source>
</evidence>
<evidence type="ECO:0000256" key="11">
    <source>
        <dbReference type="ARBA" id="ARBA00023237"/>
    </source>
</evidence>
<dbReference type="SUPFAM" id="SSF89392">
    <property type="entry name" value="Prokaryotic lipoproteins and lipoprotein localization factors"/>
    <property type="match status" value="1"/>
</dbReference>
<reference evidence="14 15" key="1">
    <citation type="journal article" date="2014" name="ISME J.">
        <title>Candidatus Competibacter-lineage genomes retrieved from metagenomes reveal functional metabolic diversity.</title>
        <authorList>
            <person name="McIlroy S.J."/>
            <person name="Albertsen M."/>
            <person name="Andresen E.K."/>
            <person name="Saunders A.M."/>
            <person name="Kristiansen R."/>
            <person name="Stokholm-Bjerregaard M."/>
            <person name="Nielsen K.L."/>
            <person name="Nielsen P.H."/>
        </authorList>
    </citation>
    <scope>NUCLEOTIDE SEQUENCE [LARGE SCALE GENOMIC DNA]</scope>
    <source>
        <strain evidence="14 15">Run_B_J11</strain>
    </source>
</reference>
<proteinExistence type="inferred from homology"/>
<evidence type="ECO:0000256" key="4">
    <source>
        <dbReference type="ARBA" id="ARBA00016202"/>
    </source>
</evidence>
<dbReference type="InterPro" id="IPR004565">
    <property type="entry name" value="OM_lipoprot_LolB"/>
</dbReference>
<name>A0A7U7J5C9_9GAMM</name>
<dbReference type="GO" id="GO:0015031">
    <property type="term" value="P:protein transport"/>
    <property type="evidence" value="ECO:0007669"/>
    <property type="project" value="UniProtKB-KW"/>
</dbReference>
<organism evidence="14 15">
    <name type="scientific">Candidatus Contendobacter odensis Run_B_J11</name>
    <dbReference type="NCBI Taxonomy" id="1400861"/>
    <lineage>
        <taxon>Bacteria</taxon>
        <taxon>Pseudomonadati</taxon>
        <taxon>Pseudomonadota</taxon>
        <taxon>Gammaproteobacteria</taxon>
        <taxon>Candidatus Competibacteraceae</taxon>
        <taxon>Candidatus Contendibacter</taxon>
    </lineage>
</organism>
<evidence type="ECO:0000256" key="8">
    <source>
        <dbReference type="ARBA" id="ARBA00023136"/>
    </source>
</evidence>
<dbReference type="Pfam" id="PF03550">
    <property type="entry name" value="LolB"/>
    <property type="match status" value="1"/>
</dbReference>
<keyword evidence="6" id="KW-0732">Signal</keyword>
<dbReference type="GO" id="GO:0009279">
    <property type="term" value="C:cell outer membrane"/>
    <property type="evidence" value="ECO:0007669"/>
    <property type="project" value="UniProtKB-SubCell"/>
</dbReference>
<evidence type="ECO:0000256" key="2">
    <source>
        <dbReference type="ARBA" id="ARBA00009696"/>
    </source>
</evidence>
<keyword evidence="7 13" id="KW-0653">Protein transport</keyword>
<dbReference type="Gene3D" id="2.50.20.10">
    <property type="entry name" value="Lipoprotein localisation LolA/LolB/LppX"/>
    <property type="match status" value="1"/>
</dbReference>
<accession>A0A7U7J5C9</accession>
<evidence type="ECO:0000313" key="14">
    <source>
        <dbReference type="EMBL" id="CDH46642.1"/>
    </source>
</evidence>
<keyword evidence="11 13" id="KW-0998">Cell outer membrane</keyword>
<comment type="similarity">
    <text evidence="2 13">Belongs to the LolB family.</text>
</comment>
<dbReference type="EMBL" id="CBTK010000270">
    <property type="protein sequence ID" value="CDH46642.1"/>
    <property type="molecule type" value="Genomic_DNA"/>
</dbReference>
<dbReference type="GO" id="GO:0044874">
    <property type="term" value="P:lipoprotein localization to outer membrane"/>
    <property type="evidence" value="ECO:0007669"/>
    <property type="project" value="UniProtKB-UniRule"/>
</dbReference>
<comment type="caution">
    <text evidence="14">The sequence shown here is derived from an EMBL/GenBank/DDBJ whole genome shotgun (WGS) entry which is preliminary data.</text>
</comment>
<evidence type="ECO:0000256" key="13">
    <source>
        <dbReference type="HAMAP-Rule" id="MF_00233"/>
    </source>
</evidence>
<protein>
    <recommendedName>
        <fullName evidence="4 13">Outer-membrane lipoprotein LolB</fullName>
    </recommendedName>
</protein>
<comment type="subcellular location">
    <subcellularLocation>
        <location evidence="1">Cell outer membrane</location>
        <topology evidence="1">Lipid-anchor</topology>
    </subcellularLocation>
</comment>
<evidence type="ECO:0000313" key="15">
    <source>
        <dbReference type="Proteomes" id="UP000019184"/>
    </source>
</evidence>
<comment type="subunit">
    <text evidence="3 13">Monomer.</text>
</comment>
<keyword evidence="8 13" id="KW-0472">Membrane</keyword>